<gene>
    <name evidence="1" type="ORF">C485_17947</name>
</gene>
<protein>
    <submittedName>
        <fullName evidence="1">Uncharacterized protein</fullName>
    </submittedName>
</protein>
<organism evidence="1 2">
    <name type="scientific">Natrinema altunense (strain JCM 12890 / CGMCC 1.3731 / AJ2)</name>
    <dbReference type="NCBI Taxonomy" id="1227494"/>
    <lineage>
        <taxon>Archaea</taxon>
        <taxon>Methanobacteriati</taxon>
        <taxon>Methanobacteriota</taxon>
        <taxon>Stenosarchaea group</taxon>
        <taxon>Halobacteria</taxon>
        <taxon>Halobacteriales</taxon>
        <taxon>Natrialbaceae</taxon>
        <taxon>Natrinema</taxon>
    </lineage>
</organism>
<name>L9ZB05_NATA2</name>
<proteinExistence type="predicted"/>
<dbReference type="AlphaFoldDB" id="L9ZB05"/>
<accession>L9ZB05</accession>
<dbReference type="EMBL" id="AOIK01000043">
    <property type="protein sequence ID" value="ELY83660.1"/>
    <property type="molecule type" value="Genomic_DNA"/>
</dbReference>
<evidence type="ECO:0000313" key="2">
    <source>
        <dbReference type="Proteomes" id="UP000011511"/>
    </source>
</evidence>
<evidence type="ECO:0000313" key="1">
    <source>
        <dbReference type="EMBL" id="ELY83660.1"/>
    </source>
</evidence>
<keyword evidence="2" id="KW-1185">Reference proteome</keyword>
<comment type="caution">
    <text evidence="1">The sequence shown here is derived from an EMBL/GenBank/DDBJ whole genome shotgun (WGS) entry which is preliminary data.</text>
</comment>
<sequence length="126" mass="14204">MSRRDELQISRDTFLYDESTRCSLQLPVVENRSWSVEDVESVDVFFQSRGSGEYRIGFDSSSSEFLACSLSESDRERVSDGVFRYAGSTGCSVSLGSLYQEWGNSSFEDIRVHDQGREVVGNRTTS</sequence>
<reference evidence="1 2" key="1">
    <citation type="journal article" date="2014" name="PLoS Genet.">
        <title>Phylogenetically driven sequencing of extremely halophilic archaea reveals strategies for static and dynamic osmo-response.</title>
        <authorList>
            <person name="Becker E.A."/>
            <person name="Seitzer P.M."/>
            <person name="Tritt A."/>
            <person name="Larsen D."/>
            <person name="Krusor M."/>
            <person name="Yao A.I."/>
            <person name="Wu D."/>
            <person name="Madern D."/>
            <person name="Eisen J.A."/>
            <person name="Darling A.E."/>
            <person name="Facciotti M.T."/>
        </authorList>
    </citation>
    <scope>NUCLEOTIDE SEQUENCE [LARGE SCALE GENOMIC DNA]</scope>
    <source>
        <strain evidence="1 2">JCM 12890</strain>
    </source>
</reference>
<dbReference type="Proteomes" id="UP000011511">
    <property type="component" value="Unassembled WGS sequence"/>
</dbReference>